<organism evidence="1 2">
    <name type="scientific">Anopheles farauti</name>
    <dbReference type="NCBI Taxonomy" id="69004"/>
    <lineage>
        <taxon>Eukaryota</taxon>
        <taxon>Metazoa</taxon>
        <taxon>Ecdysozoa</taxon>
        <taxon>Arthropoda</taxon>
        <taxon>Hexapoda</taxon>
        <taxon>Insecta</taxon>
        <taxon>Pterygota</taxon>
        <taxon>Neoptera</taxon>
        <taxon>Endopterygota</taxon>
        <taxon>Diptera</taxon>
        <taxon>Nematocera</taxon>
        <taxon>Culicoidea</taxon>
        <taxon>Culicidae</taxon>
        <taxon>Anophelinae</taxon>
        <taxon>Anopheles</taxon>
    </lineage>
</organism>
<dbReference type="InterPro" id="IPR010512">
    <property type="entry name" value="DUF1091"/>
</dbReference>
<dbReference type="PANTHER" id="PTHR20898:SF0">
    <property type="entry name" value="DAEDALUS ON 3-RELATED"/>
    <property type="match status" value="1"/>
</dbReference>
<name>A0A182QGQ5_9DIPT</name>
<evidence type="ECO:0000313" key="1">
    <source>
        <dbReference type="EnsemblMetazoa" id="AFAF009825-PA"/>
    </source>
</evidence>
<sequence length="233" mass="27265">MEHFENGTVGLNISGYIPQVINYSEVTVKLFYKYTTYRPFMIDWSMEYCQAHRVGKYNPSTALVMKIVEESLPELYYPCPHGCIETPYKYTHLNYCKMEQFENGTIGLNFSVYAPQVINYGVITAKVFYKYTTYRPFMIDWSMEYCQAYRTKKYSPSTAVVMNIVQESVPYLYSPCPHGNRTYNVLWLFEPRYIPETLPSGDYRLDIYIRDSTNTVMFALQVFGSVRKQGLIG</sequence>
<dbReference type="Pfam" id="PF06477">
    <property type="entry name" value="DUF1091"/>
    <property type="match status" value="1"/>
</dbReference>
<reference evidence="1" key="2">
    <citation type="submission" date="2020-05" db="UniProtKB">
        <authorList>
            <consortium name="EnsemblMetazoa"/>
        </authorList>
    </citation>
    <scope>IDENTIFICATION</scope>
    <source>
        <strain evidence="1">FAR1</strain>
    </source>
</reference>
<protein>
    <submittedName>
        <fullName evidence="1">Uncharacterized protein</fullName>
    </submittedName>
</protein>
<dbReference type="VEuPathDB" id="VectorBase:AFAF009825"/>
<accession>A0A182QGQ5</accession>
<dbReference type="AlphaFoldDB" id="A0A182QGQ5"/>
<reference evidence="2" key="1">
    <citation type="submission" date="2014-01" db="EMBL/GenBank/DDBJ databases">
        <title>The Genome Sequence of Anopheles farauti FAR1 (V2).</title>
        <authorList>
            <consortium name="The Broad Institute Genomics Platform"/>
            <person name="Neafsey D.E."/>
            <person name="Besansky N."/>
            <person name="Howell P."/>
            <person name="Walton C."/>
            <person name="Young S.K."/>
            <person name="Zeng Q."/>
            <person name="Gargeya S."/>
            <person name="Fitzgerald M."/>
            <person name="Haas B."/>
            <person name="Abouelleil A."/>
            <person name="Allen A.W."/>
            <person name="Alvarado L."/>
            <person name="Arachchi H.M."/>
            <person name="Berlin A.M."/>
            <person name="Chapman S.B."/>
            <person name="Gainer-Dewar J."/>
            <person name="Goldberg J."/>
            <person name="Griggs A."/>
            <person name="Gujja S."/>
            <person name="Hansen M."/>
            <person name="Howarth C."/>
            <person name="Imamovic A."/>
            <person name="Ireland A."/>
            <person name="Larimer J."/>
            <person name="McCowan C."/>
            <person name="Murphy C."/>
            <person name="Pearson M."/>
            <person name="Poon T.W."/>
            <person name="Priest M."/>
            <person name="Roberts A."/>
            <person name="Saif S."/>
            <person name="Shea T."/>
            <person name="Sisk P."/>
            <person name="Sykes S."/>
            <person name="Wortman J."/>
            <person name="Nusbaum C."/>
            <person name="Birren B."/>
        </authorList>
    </citation>
    <scope>NUCLEOTIDE SEQUENCE [LARGE SCALE GENOMIC DNA]</scope>
    <source>
        <strain evidence="2">FAR1</strain>
    </source>
</reference>
<dbReference type="EMBL" id="AXCN02001467">
    <property type="status" value="NOT_ANNOTATED_CDS"/>
    <property type="molecule type" value="Genomic_DNA"/>
</dbReference>
<dbReference type="Proteomes" id="UP000075886">
    <property type="component" value="Unassembled WGS sequence"/>
</dbReference>
<evidence type="ECO:0000313" key="2">
    <source>
        <dbReference type="Proteomes" id="UP000075886"/>
    </source>
</evidence>
<keyword evidence="2" id="KW-1185">Reference proteome</keyword>
<proteinExistence type="predicted"/>
<dbReference type="EnsemblMetazoa" id="AFAF009825-RA">
    <property type="protein sequence ID" value="AFAF009825-PA"/>
    <property type="gene ID" value="AFAF009825"/>
</dbReference>
<dbReference type="PANTHER" id="PTHR20898">
    <property type="entry name" value="DAEDALUS ON 3-RELATED-RELATED"/>
    <property type="match status" value="1"/>
</dbReference>